<proteinExistence type="predicted"/>
<keyword evidence="1" id="KW-0675">Receptor</keyword>
<dbReference type="AlphaFoldDB" id="L9XF84"/>
<gene>
    <name evidence="1" type="ORF">C492_10715</name>
</gene>
<evidence type="ECO:0000313" key="1">
    <source>
        <dbReference type="EMBL" id="ELY60036.1"/>
    </source>
</evidence>
<protein>
    <submittedName>
        <fullName evidence="1">Extra-cytoplasmic solute receptor</fullName>
    </submittedName>
</protein>
<accession>L9XF84</accession>
<keyword evidence="2" id="KW-1185">Reference proteome</keyword>
<evidence type="ECO:0000313" key="2">
    <source>
        <dbReference type="Proteomes" id="UP000011531"/>
    </source>
</evidence>
<reference evidence="1 2" key="1">
    <citation type="journal article" date="2014" name="PLoS Genet.">
        <title>Phylogenetically driven sequencing of extremely halophilic archaea reveals strategies for static and dynamic osmo-response.</title>
        <authorList>
            <person name="Becker E.A."/>
            <person name="Seitzer P.M."/>
            <person name="Tritt A."/>
            <person name="Larsen D."/>
            <person name="Krusor M."/>
            <person name="Yao A.I."/>
            <person name="Wu D."/>
            <person name="Madern D."/>
            <person name="Eisen J.A."/>
            <person name="Darling A.E."/>
            <person name="Facciotti M.T."/>
        </authorList>
    </citation>
    <scope>NUCLEOTIDE SEQUENCE [LARGE SCALE GENOMIC DNA]</scope>
    <source>
        <strain evidence="1 2">DSM 18795</strain>
    </source>
</reference>
<name>L9XF84_9EURY</name>
<dbReference type="Proteomes" id="UP000011531">
    <property type="component" value="Unassembled WGS sequence"/>
</dbReference>
<dbReference type="EMBL" id="AOIA01000094">
    <property type="protein sequence ID" value="ELY60036.1"/>
    <property type="molecule type" value="Genomic_DNA"/>
</dbReference>
<organism evidence="1 2">
    <name type="scientific">Natronococcus jeotgali DSM 18795</name>
    <dbReference type="NCBI Taxonomy" id="1227498"/>
    <lineage>
        <taxon>Archaea</taxon>
        <taxon>Methanobacteriati</taxon>
        <taxon>Methanobacteriota</taxon>
        <taxon>Stenosarchaea group</taxon>
        <taxon>Halobacteria</taxon>
        <taxon>Halobacteriales</taxon>
        <taxon>Natrialbaceae</taxon>
        <taxon>Natronococcus</taxon>
    </lineage>
</organism>
<comment type="caution">
    <text evidence="1">The sequence shown here is derived from an EMBL/GenBank/DDBJ whole genome shotgun (WGS) entry which is preliminary data.</text>
</comment>
<sequence>MGQFLRSFMAPPDTPDERIEILNKSLQEALESDTLQSWADDTGNHLEYLGGEDEVLKVLEENQERIPEIIDLNDIE</sequence>